<evidence type="ECO:0000256" key="2">
    <source>
        <dbReference type="SAM" id="MobiDB-lite"/>
    </source>
</evidence>
<protein>
    <submittedName>
        <fullName evidence="3">Uncharacterized protein</fullName>
    </submittedName>
</protein>
<dbReference type="InterPro" id="IPR007608">
    <property type="entry name" value="Senescence_reg_S40"/>
</dbReference>
<dbReference type="KEGG" id="sbi:8085898"/>
<feature type="compositionally biased region" description="Low complexity" evidence="2">
    <location>
        <begin position="42"/>
        <end position="55"/>
    </location>
</feature>
<dbReference type="PANTHER" id="PTHR33083">
    <property type="entry name" value="EXPRESSED PROTEIN"/>
    <property type="match status" value="1"/>
</dbReference>
<reference evidence="3" key="2">
    <citation type="submission" date="2020-10" db="EMBL/GenBank/DDBJ databases">
        <authorList>
            <person name="Cooper E.A."/>
            <person name="Brenton Z.W."/>
            <person name="Flinn B.S."/>
            <person name="Jenkins J."/>
            <person name="Shu S."/>
            <person name="Flowers D."/>
            <person name="Luo F."/>
            <person name="Wang Y."/>
            <person name="Xia P."/>
            <person name="Barry K."/>
            <person name="Daum C."/>
            <person name="Lipzen A."/>
            <person name="Yoshinaga Y."/>
            <person name="Schmutz J."/>
            <person name="Saski C."/>
            <person name="Vermerris W."/>
            <person name="Kresovich S."/>
        </authorList>
    </citation>
    <scope>NUCLEOTIDE SEQUENCE</scope>
</reference>
<dbReference type="OrthoDB" id="672058at2759"/>
<evidence type="ECO:0000313" key="4">
    <source>
        <dbReference type="Proteomes" id="UP000807115"/>
    </source>
</evidence>
<evidence type="ECO:0000256" key="1">
    <source>
        <dbReference type="ARBA" id="ARBA00034773"/>
    </source>
</evidence>
<dbReference type="Gramene" id="EES18553">
    <property type="protein sequence ID" value="EES18553"/>
    <property type="gene ID" value="SORBI_3009G208500"/>
</dbReference>
<dbReference type="PANTHER" id="PTHR33083:SF19">
    <property type="entry name" value="OS05G0531100 PROTEIN"/>
    <property type="match status" value="1"/>
</dbReference>
<comment type="caution">
    <text evidence="3">The sequence shown here is derived from an EMBL/GenBank/DDBJ whole genome shotgun (WGS) entry which is preliminary data.</text>
</comment>
<feature type="region of interest" description="Disordered" evidence="2">
    <location>
        <begin position="1"/>
        <end position="106"/>
    </location>
</feature>
<reference evidence="3" key="1">
    <citation type="journal article" date="2019" name="BMC Genomics">
        <title>A new reference genome for Sorghum bicolor reveals high levels of sequence similarity between sweet and grain genotypes: implications for the genetics of sugar metabolism.</title>
        <authorList>
            <person name="Cooper E.A."/>
            <person name="Brenton Z.W."/>
            <person name="Flinn B.S."/>
            <person name="Jenkins J."/>
            <person name="Shu S."/>
            <person name="Flowers D."/>
            <person name="Luo F."/>
            <person name="Wang Y."/>
            <person name="Xia P."/>
            <person name="Barry K."/>
            <person name="Daum C."/>
            <person name="Lipzen A."/>
            <person name="Yoshinaga Y."/>
            <person name="Schmutz J."/>
            <person name="Saski C."/>
            <person name="Vermerris W."/>
            <person name="Kresovich S."/>
        </authorList>
    </citation>
    <scope>NUCLEOTIDE SEQUENCE</scope>
</reference>
<dbReference type="AlphaFoldDB" id="A0A921QC02"/>
<dbReference type="Pfam" id="PF04520">
    <property type="entry name" value="Senescence_reg"/>
    <property type="match status" value="1"/>
</dbReference>
<proteinExistence type="inferred from homology"/>
<feature type="compositionally biased region" description="Acidic residues" evidence="2">
    <location>
        <begin position="82"/>
        <end position="91"/>
    </location>
</feature>
<evidence type="ECO:0000313" key="3">
    <source>
        <dbReference type="EMBL" id="KAG0518933.1"/>
    </source>
</evidence>
<dbReference type="OMA" id="EILWPAG"/>
<sequence>MEEFQEAEILWPAGGSDDRGNSQGDVVDDGGETEPIPCSVRPKAAAPPRSAATAPVEISRRKRRCRPWRASEHYTSTTTPDQETDVGDDDKEEGHRSGEAKGSTTDGLVIVPPHVLVARRRLVVRGRTAAAYSMCAGKGRTLKGRDLRDVRNQVLKMTGFIEE</sequence>
<organism evidence="3 4">
    <name type="scientific">Sorghum bicolor</name>
    <name type="common">Sorghum</name>
    <name type="synonym">Sorghum vulgare</name>
    <dbReference type="NCBI Taxonomy" id="4558"/>
    <lineage>
        <taxon>Eukaryota</taxon>
        <taxon>Viridiplantae</taxon>
        <taxon>Streptophyta</taxon>
        <taxon>Embryophyta</taxon>
        <taxon>Tracheophyta</taxon>
        <taxon>Spermatophyta</taxon>
        <taxon>Magnoliopsida</taxon>
        <taxon>Liliopsida</taxon>
        <taxon>Poales</taxon>
        <taxon>Poaceae</taxon>
        <taxon>PACMAD clade</taxon>
        <taxon>Panicoideae</taxon>
        <taxon>Andropogonodae</taxon>
        <taxon>Andropogoneae</taxon>
        <taxon>Sorghinae</taxon>
        <taxon>Sorghum</taxon>
    </lineage>
</organism>
<name>A0A921QC02_SORBI</name>
<dbReference type="GO" id="GO:0010150">
    <property type="term" value="P:leaf senescence"/>
    <property type="evidence" value="ECO:0007669"/>
    <property type="project" value="UniProtKB-ARBA"/>
</dbReference>
<dbReference type="EMBL" id="CM027688">
    <property type="protein sequence ID" value="KAG0518933.1"/>
    <property type="molecule type" value="Genomic_DNA"/>
</dbReference>
<dbReference type="Proteomes" id="UP000807115">
    <property type="component" value="Chromosome 9"/>
</dbReference>
<comment type="similarity">
    <text evidence="1">Belongs to the senescence regulator S40 family.</text>
</comment>
<gene>
    <name evidence="3" type="ORF">BDA96_09G220100</name>
</gene>
<accession>A0A921QC02</accession>